<evidence type="ECO:0000313" key="1">
    <source>
        <dbReference type="EMBL" id="MED6137941.1"/>
    </source>
</evidence>
<evidence type="ECO:0000313" key="2">
    <source>
        <dbReference type="Proteomes" id="UP001341840"/>
    </source>
</evidence>
<dbReference type="Proteomes" id="UP001341840">
    <property type="component" value="Unassembled WGS sequence"/>
</dbReference>
<sequence>MGANFMSRFRNSRGKELLTNAAYSASLKGVEHYMQCLEAHSVDKKVSAGCTPARESMVDIQENIKGMQPLISNVVRLVAMHKAWTVNRAKFGAKVAKESATNEKIAKKSLKAKSKAYAYAPKEPMRTHCHALGIMS</sequence>
<accession>A0ABU6SND0</accession>
<keyword evidence="2" id="KW-1185">Reference proteome</keyword>
<dbReference type="EMBL" id="JASCZI010061186">
    <property type="protein sequence ID" value="MED6137941.1"/>
    <property type="molecule type" value="Genomic_DNA"/>
</dbReference>
<comment type="caution">
    <text evidence="1">The sequence shown here is derived from an EMBL/GenBank/DDBJ whole genome shotgun (WGS) entry which is preliminary data.</text>
</comment>
<protein>
    <submittedName>
        <fullName evidence="1">Uncharacterized protein</fullName>
    </submittedName>
</protein>
<proteinExistence type="predicted"/>
<organism evidence="1 2">
    <name type="scientific">Stylosanthes scabra</name>
    <dbReference type="NCBI Taxonomy" id="79078"/>
    <lineage>
        <taxon>Eukaryota</taxon>
        <taxon>Viridiplantae</taxon>
        <taxon>Streptophyta</taxon>
        <taxon>Embryophyta</taxon>
        <taxon>Tracheophyta</taxon>
        <taxon>Spermatophyta</taxon>
        <taxon>Magnoliopsida</taxon>
        <taxon>eudicotyledons</taxon>
        <taxon>Gunneridae</taxon>
        <taxon>Pentapetalae</taxon>
        <taxon>rosids</taxon>
        <taxon>fabids</taxon>
        <taxon>Fabales</taxon>
        <taxon>Fabaceae</taxon>
        <taxon>Papilionoideae</taxon>
        <taxon>50 kb inversion clade</taxon>
        <taxon>dalbergioids sensu lato</taxon>
        <taxon>Dalbergieae</taxon>
        <taxon>Pterocarpus clade</taxon>
        <taxon>Stylosanthes</taxon>
    </lineage>
</organism>
<reference evidence="1 2" key="1">
    <citation type="journal article" date="2023" name="Plants (Basel)">
        <title>Bridging the Gap: Combining Genomics and Transcriptomics Approaches to Understand Stylosanthes scabra, an Orphan Legume from the Brazilian Caatinga.</title>
        <authorList>
            <person name="Ferreira-Neto J.R.C."/>
            <person name="da Silva M.D."/>
            <person name="Binneck E."/>
            <person name="de Melo N.F."/>
            <person name="da Silva R.H."/>
            <person name="de Melo A.L.T.M."/>
            <person name="Pandolfi V."/>
            <person name="Bustamante F.O."/>
            <person name="Brasileiro-Vidal A.C."/>
            <person name="Benko-Iseppon A.M."/>
        </authorList>
    </citation>
    <scope>NUCLEOTIDE SEQUENCE [LARGE SCALE GENOMIC DNA]</scope>
    <source>
        <tissue evidence="1">Leaves</tissue>
    </source>
</reference>
<gene>
    <name evidence="1" type="ORF">PIB30_069705</name>
</gene>
<name>A0ABU6SND0_9FABA</name>